<gene>
    <name evidence="4" type="ORF">E9998_11890</name>
</gene>
<reference evidence="4 5" key="1">
    <citation type="journal article" date="2018" name="Int. J. Syst. Evol. Microbiol.">
        <title>Glycomyces paridis sp. nov., isolated from the medicinal plant Paris polyphylla.</title>
        <authorList>
            <person name="Fang X.M."/>
            <person name="Bai J.L."/>
            <person name="Su J."/>
            <person name="Zhao L.L."/>
            <person name="Liu H.Y."/>
            <person name="Ma B.P."/>
            <person name="Zhang Y.Q."/>
            <person name="Yu L.Y."/>
        </authorList>
    </citation>
    <scope>NUCLEOTIDE SEQUENCE [LARGE SCALE GENOMIC DNA]</scope>
    <source>
        <strain evidence="4 5">CPCC 204357</strain>
    </source>
</reference>
<dbReference type="RefSeq" id="WP_136529921.1">
    <property type="nucleotide sequence ID" value="NZ_STGX01000008.1"/>
</dbReference>
<feature type="compositionally biased region" description="Acidic residues" evidence="2">
    <location>
        <begin position="163"/>
        <end position="172"/>
    </location>
</feature>
<feature type="region of interest" description="Disordered" evidence="2">
    <location>
        <begin position="163"/>
        <end position="231"/>
    </location>
</feature>
<evidence type="ECO:0000256" key="1">
    <source>
        <dbReference type="SAM" id="Coils"/>
    </source>
</evidence>
<dbReference type="OrthoDB" id="2989771at2"/>
<evidence type="ECO:0000259" key="3">
    <source>
        <dbReference type="Pfam" id="PF26571"/>
    </source>
</evidence>
<proteinExistence type="predicted"/>
<keyword evidence="1" id="KW-0175">Coiled coil</keyword>
<keyword evidence="5" id="KW-1185">Reference proteome</keyword>
<comment type="caution">
    <text evidence="4">The sequence shown here is derived from an EMBL/GenBank/DDBJ whole genome shotgun (WGS) entry which is preliminary data.</text>
</comment>
<feature type="compositionally biased region" description="Low complexity" evidence="2">
    <location>
        <begin position="194"/>
        <end position="206"/>
    </location>
</feature>
<organism evidence="4 5">
    <name type="scientific">Glycomyces paridis</name>
    <dbReference type="NCBI Taxonomy" id="2126555"/>
    <lineage>
        <taxon>Bacteria</taxon>
        <taxon>Bacillati</taxon>
        <taxon>Actinomycetota</taxon>
        <taxon>Actinomycetes</taxon>
        <taxon>Glycomycetales</taxon>
        <taxon>Glycomycetaceae</taxon>
        <taxon>Glycomyces</taxon>
    </lineage>
</organism>
<feature type="domain" description="ARB-07466-like C-terminal" evidence="3">
    <location>
        <begin position="227"/>
        <end position="334"/>
    </location>
</feature>
<dbReference type="Pfam" id="PF26571">
    <property type="entry name" value="VldE"/>
    <property type="match status" value="1"/>
</dbReference>
<accession>A0A4S8PD75</accession>
<name>A0A4S8PD75_9ACTN</name>
<dbReference type="InterPro" id="IPR058593">
    <property type="entry name" value="ARB_07466-like_C"/>
</dbReference>
<protein>
    <recommendedName>
        <fullName evidence="3">ARB-07466-like C-terminal domain-containing protein</fullName>
    </recommendedName>
</protein>
<dbReference type="AlphaFoldDB" id="A0A4S8PD75"/>
<dbReference type="Gene3D" id="6.10.250.3150">
    <property type="match status" value="1"/>
</dbReference>
<evidence type="ECO:0000313" key="5">
    <source>
        <dbReference type="Proteomes" id="UP000305792"/>
    </source>
</evidence>
<evidence type="ECO:0000313" key="4">
    <source>
        <dbReference type="EMBL" id="THV28310.1"/>
    </source>
</evidence>
<dbReference type="EMBL" id="STGX01000008">
    <property type="protein sequence ID" value="THV28310.1"/>
    <property type="molecule type" value="Genomic_DNA"/>
</dbReference>
<feature type="coiled-coil region" evidence="1">
    <location>
        <begin position="53"/>
        <end position="101"/>
    </location>
</feature>
<evidence type="ECO:0000256" key="2">
    <source>
        <dbReference type="SAM" id="MobiDB-lite"/>
    </source>
</evidence>
<dbReference type="Proteomes" id="UP000305792">
    <property type="component" value="Unassembled WGS sequence"/>
</dbReference>
<sequence>MNGYLPPRAAGRTARSGARRLLSLPVVALAAVVFLVLPASQSSAQEEGASEALSQAIADYLDAQDQLAALEQEQKDLEQELEDSEAEVAELKIELEEYAYVASTTSDFQSTAALLSSGDPQDAISAMTMLQFLGESRADRLNQLIGRLAEIEATRETLADNITEQEETTEAMEEARDQAARELAGSGGDDAVGPSASDAPAAEPAPRNSDGTLPYESCSEDDPTPANGCLTPRTLHALEQAQIANFTRYVSCYRPSGSGEHPKGRACDFSAQPGGFGGDAGGDDFDYGQNLAAWFVENADALGVQYVIWYREIWLPSSGWKSYSGAGGDPSSDHTNHVHLSIR</sequence>